<dbReference type="Pfam" id="PF10298">
    <property type="entry name" value="WhiA_N"/>
    <property type="match status" value="1"/>
</dbReference>
<dbReference type="Gene3D" id="3.10.28.10">
    <property type="entry name" value="Homing endonucleases"/>
    <property type="match status" value="1"/>
</dbReference>
<dbReference type="GO" id="GO:0043937">
    <property type="term" value="P:regulation of sporulation"/>
    <property type="evidence" value="ECO:0007669"/>
    <property type="project" value="InterPro"/>
</dbReference>
<evidence type="ECO:0000256" key="1">
    <source>
        <dbReference type="ARBA" id="ARBA00022618"/>
    </source>
</evidence>
<evidence type="ECO:0000256" key="4">
    <source>
        <dbReference type="HAMAP-Rule" id="MF_01420"/>
    </source>
</evidence>
<comment type="caution">
    <text evidence="8">The sequence shown here is derived from an EMBL/GenBank/DDBJ whole genome shotgun (WGS) entry which is preliminary data.</text>
</comment>
<reference evidence="8 9" key="1">
    <citation type="submission" date="2014-03" db="EMBL/GenBank/DDBJ databases">
        <title>Genomics of Bifidobacteria.</title>
        <authorList>
            <person name="Ventura M."/>
            <person name="Milani C."/>
            <person name="Lugli G.A."/>
        </authorList>
    </citation>
    <scope>NUCLEOTIDE SEQUENCE [LARGE SCALE GENOMIC DNA]</scope>
    <source>
        <strain evidence="8 9">DSM 22767</strain>
    </source>
</reference>
<keyword evidence="1 4" id="KW-0132">Cell division</keyword>
<gene>
    <name evidence="4" type="primary">whiA</name>
    <name evidence="8" type="ORF">BBOH_0171</name>
</gene>
<accession>A0A086ZJJ9</accession>
<keyword evidence="2 4" id="KW-0238">DNA-binding</keyword>
<dbReference type="GO" id="GO:0003677">
    <property type="term" value="F:DNA binding"/>
    <property type="evidence" value="ECO:0007669"/>
    <property type="project" value="UniProtKB-UniRule"/>
</dbReference>
<feature type="domain" description="Sporulation transcription regulator WhiA N-terminal" evidence="6">
    <location>
        <begin position="22"/>
        <end position="105"/>
    </location>
</feature>
<keyword evidence="3 4" id="KW-0131">Cell cycle</keyword>
<dbReference type="eggNOG" id="COG1481">
    <property type="taxonomic scope" value="Bacteria"/>
</dbReference>
<feature type="domain" description="Sporulation regulator WhiA C-terminal" evidence="5">
    <location>
        <begin position="222"/>
        <end position="304"/>
    </location>
</feature>
<evidence type="ECO:0000256" key="2">
    <source>
        <dbReference type="ARBA" id="ARBA00023125"/>
    </source>
</evidence>
<dbReference type="Pfam" id="PF14527">
    <property type="entry name" value="LAGLIDADG_WhiA"/>
    <property type="match status" value="1"/>
</dbReference>
<evidence type="ECO:0000313" key="9">
    <source>
        <dbReference type="Proteomes" id="UP000029096"/>
    </source>
</evidence>
<feature type="domain" description="WhiA LAGLIDADG-like" evidence="7">
    <location>
        <begin position="128"/>
        <end position="219"/>
    </location>
</feature>
<comment type="similarity">
    <text evidence="4">Belongs to the WhiA family.</text>
</comment>
<dbReference type="OrthoDB" id="5197218at2"/>
<dbReference type="Proteomes" id="UP000029096">
    <property type="component" value="Unassembled WGS sequence"/>
</dbReference>
<comment type="function">
    <text evidence="4">Involved in cell division and chromosome segregation.</text>
</comment>
<evidence type="ECO:0000259" key="7">
    <source>
        <dbReference type="Pfam" id="PF14527"/>
    </source>
</evidence>
<dbReference type="InterPro" id="IPR023054">
    <property type="entry name" value="Sporulation_regulator_WhiA_C"/>
</dbReference>
<dbReference type="RefSeq" id="WP_033520229.1">
    <property type="nucleotide sequence ID" value="NZ_JDUS01000001.1"/>
</dbReference>
<dbReference type="Pfam" id="PF02650">
    <property type="entry name" value="HTH_WhiA"/>
    <property type="match status" value="1"/>
</dbReference>
<dbReference type="GO" id="GO:0051301">
    <property type="term" value="P:cell division"/>
    <property type="evidence" value="ECO:0007669"/>
    <property type="project" value="UniProtKB-UniRule"/>
</dbReference>
<protein>
    <recommendedName>
        <fullName evidence="4">Probable cell division protein WhiA</fullName>
    </recommendedName>
</protein>
<sequence length="316" mass="34428">MALLNDVKRELAGIETDPPVAKMAQVATMLRFGGGLRPVNNKVVIHAQFDSIEAAEWLKNAISHHFQREAKVTKVSRQTPSGTVQRYEMLVDRGATALALQTGLLDRRMHVVVGLPAEVISGNISQIKAAWRGAFLARGTISDPGKASYLEIVCPTHESAVALQGAGRRLGITAQTRKVRSSERITLRDADAIERVLNLIGAPRAAREWTGKRADGEARGKANRLANFDDANMRRSAKAAAEATQKVLHAFEVLGDDIPENLKAAGDLRVWHTDASLEELGHLANPPITKDAIAGRIRRLLQLAAKTEKEREQGTK</sequence>
<dbReference type="STRING" id="1437606.BBOH_0171"/>
<dbReference type="NCBIfam" id="TIGR00647">
    <property type="entry name" value="DNA_bind_WhiA"/>
    <property type="match status" value="1"/>
</dbReference>
<evidence type="ECO:0000256" key="3">
    <source>
        <dbReference type="ARBA" id="ARBA00023306"/>
    </source>
</evidence>
<name>A0A086ZJJ9_9BIFI</name>
<dbReference type="InterPro" id="IPR003802">
    <property type="entry name" value="Sporulation_regulator_WhiA"/>
</dbReference>
<dbReference type="PANTHER" id="PTHR37307">
    <property type="entry name" value="CELL DIVISION PROTEIN WHIA-RELATED"/>
    <property type="match status" value="1"/>
</dbReference>
<evidence type="ECO:0000259" key="5">
    <source>
        <dbReference type="Pfam" id="PF02650"/>
    </source>
</evidence>
<evidence type="ECO:0000313" key="8">
    <source>
        <dbReference type="EMBL" id="KFI46699.1"/>
    </source>
</evidence>
<dbReference type="SUPFAM" id="SSF55608">
    <property type="entry name" value="Homing endonucleases"/>
    <property type="match status" value="1"/>
</dbReference>
<keyword evidence="9" id="KW-1185">Reference proteome</keyword>
<dbReference type="InterPro" id="IPR018478">
    <property type="entry name" value="Sporu_reg_WhiA_N_dom"/>
</dbReference>
<dbReference type="EMBL" id="JGYP01000001">
    <property type="protein sequence ID" value="KFI46699.1"/>
    <property type="molecule type" value="Genomic_DNA"/>
</dbReference>
<dbReference type="PANTHER" id="PTHR37307:SF1">
    <property type="entry name" value="CELL DIVISION PROTEIN WHIA-RELATED"/>
    <property type="match status" value="1"/>
</dbReference>
<organism evidence="8 9">
    <name type="scientific">Bifidobacterium bohemicum DSM 22767</name>
    <dbReference type="NCBI Taxonomy" id="1437606"/>
    <lineage>
        <taxon>Bacteria</taxon>
        <taxon>Bacillati</taxon>
        <taxon>Actinomycetota</taxon>
        <taxon>Actinomycetes</taxon>
        <taxon>Bifidobacteriales</taxon>
        <taxon>Bifidobacteriaceae</taxon>
        <taxon>Bifidobacterium</taxon>
    </lineage>
</organism>
<dbReference type="InterPro" id="IPR027434">
    <property type="entry name" value="Homing_endonucl"/>
</dbReference>
<dbReference type="AlphaFoldDB" id="A0A086ZJJ9"/>
<dbReference type="InterPro" id="IPR039518">
    <property type="entry name" value="WhiA_LAGLIDADG_dom"/>
</dbReference>
<evidence type="ECO:0000259" key="6">
    <source>
        <dbReference type="Pfam" id="PF10298"/>
    </source>
</evidence>
<dbReference type="HAMAP" id="MF_01420">
    <property type="entry name" value="HTH_type_WhiA"/>
    <property type="match status" value="1"/>
</dbReference>
<proteinExistence type="inferred from homology"/>